<evidence type="ECO:0000313" key="2">
    <source>
        <dbReference type="Proteomes" id="UP001066276"/>
    </source>
</evidence>
<sequence length="130" mass="14795">MVKPKPPRGHVEARLEEPLLIEGSDSHSAALHKVTETLTAHSIQIYKSVRLLPYICLSYEKSMLLRPVRDRLFPVPLDPKLFTGRLRTLDDVGCADLSRGCVGKDARSKNFLQRFTRRARRTGTLTRRAE</sequence>
<protein>
    <submittedName>
        <fullName evidence="1">Uncharacterized protein</fullName>
    </submittedName>
</protein>
<keyword evidence="2" id="KW-1185">Reference proteome</keyword>
<reference evidence="1" key="1">
    <citation type="journal article" date="2022" name="bioRxiv">
        <title>Sequencing and chromosome-scale assembly of the giantPleurodeles waltlgenome.</title>
        <authorList>
            <person name="Brown T."/>
            <person name="Elewa A."/>
            <person name="Iarovenko S."/>
            <person name="Subramanian E."/>
            <person name="Araus A.J."/>
            <person name="Petzold A."/>
            <person name="Susuki M."/>
            <person name="Suzuki K.-i.T."/>
            <person name="Hayashi T."/>
            <person name="Toyoda A."/>
            <person name="Oliveira C."/>
            <person name="Osipova E."/>
            <person name="Leigh N.D."/>
            <person name="Simon A."/>
            <person name="Yun M.H."/>
        </authorList>
    </citation>
    <scope>NUCLEOTIDE SEQUENCE</scope>
    <source>
        <strain evidence="1">20211129_DDA</strain>
        <tissue evidence="1">Liver</tissue>
    </source>
</reference>
<comment type="caution">
    <text evidence="1">The sequence shown here is derived from an EMBL/GenBank/DDBJ whole genome shotgun (WGS) entry which is preliminary data.</text>
</comment>
<dbReference type="EMBL" id="JANPWB010000011">
    <property type="protein sequence ID" value="KAJ1128154.1"/>
    <property type="molecule type" value="Genomic_DNA"/>
</dbReference>
<evidence type="ECO:0000313" key="1">
    <source>
        <dbReference type="EMBL" id="KAJ1128154.1"/>
    </source>
</evidence>
<name>A0AAV7PLP0_PLEWA</name>
<proteinExistence type="predicted"/>
<accession>A0AAV7PLP0</accession>
<gene>
    <name evidence="1" type="ORF">NDU88_006533</name>
</gene>
<dbReference type="Proteomes" id="UP001066276">
    <property type="component" value="Chromosome 7"/>
</dbReference>
<organism evidence="1 2">
    <name type="scientific">Pleurodeles waltl</name>
    <name type="common">Iberian ribbed newt</name>
    <dbReference type="NCBI Taxonomy" id="8319"/>
    <lineage>
        <taxon>Eukaryota</taxon>
        <taxon>Metazoa</taxon>
        <taxon>Chordata</taxon>
        <taxon>Craniata</taxon>
        <taxon>Vertebrata</taxon>
        <taxon>Euteleostomi</taxon>
        <taxon>Amphibia</taxon>
        <taxon>Batrachia</taxon>
        <taxon>Caudata</taxon>
        <taxon>Salamandroidea</taxon>
        <taxon>Salamandridae</taxon>
        <taxon>Pleurodelinae</taxon>
        <taxon>Pleurodeles</taxon>
    </lineage>
</organism>
<dbReference type="AlphaFoldDB" id="A0AAV7PLP0"/>